<reference evidence="1" key="1">
    <citation type="submission" date="2024-09" db="EMBL/GenBank/DDBJ databases">
        <title>Black Yeasts Isolated from many extreme environments.</title>
        <authorList>
            <person name="Coleine C."/>
            <person name="Stajich J.E."/>
            <person name="Selbmann L."/>
        </authorList>
    </citation>
    <scope>NUCLEOTIDE SEQUENCE</scope>
    <source>
        <strain evidence="1">CCFEE 5737</strain>
    </source>
</reference>
<dbReference type="Proteomes" id="UP001186974">
    <property type="component" value="Unassembled WGS sequence"/>
</dbReference>
<organism evidence="1 2">
    <name type="scientific">Coniosporium uncinatum</name>
    <dbReference type="NCBI Taxonomy" id="93489"/>
    <lineage>
        <taxon>Eukaryota</taxon>
        <taxon>Fungi</taxon>
        <taxon>Dikarya</taxon>
        <taxon>Ascomycota</taxon>
        <taxon>Pezizomycotina</taxon>
        <taxon>Dothideomycetes</taxon>
        <taxon>Dothideomycetes incertae sedis</taxon>
        <taxon>Coniosporium</taxon>
    </lineage>
</organism>
<dbReference type="EMBL" id="JAWDJW010006337">
    <property type="protein sequence ID" value="KAK3065359.1"/>
    <property type="molecule type" value="Genomic_DNA"/>
</dbReference>
<sequence>MATLTQTTAPNTFPKTAGIALTYPNGSKNDISQFNFPFDSNSPAQTHQMSDDPSRKRLSKATTDYGVPADQGQAELDRVKTQESRRRTQYYEEQFAYKEDGGTARERITRASPVVAELRTNVIIKDEYTLTTDLSYHLSTRYQRSESSIMITVNHSACLLLGGSFEPAYVLTITALPSQVQPATNKRNAALIQSFMSDVLSVSADRGIVRFQAIEEYNLATNGRTMLGEIERLEKLQPETRPDAVKREKSKIGGRKSFSMKKEKETTSRRNSVKSTHTVNGTDSSRTTTSLPKPQYDSGISMNENPFSSPKLNASGPPASTPPQHSDNSPSSKDLPTLATKLPYLPPPPPIPQNKETTKMGKRKSFISMFKR</sequence>
<keyword evidence="2" id="KW-1185">Reference proteome</keyword>
<evidence type="ECO:0000313" key="2">
    <source>
        <dbReference type="Proteomes" id="UP001186974"/>
    </source>
</evidence>
<proteinExistence type="predicted"/>
<gene>
    <name evidence="1" type="ORF">LTS18_011882</name>
</gene>
<comment type="caution">
    <text evidence="1">The sequence shown here is derived from an EMBL/GenBank/DDBJ whole genome shotgun (WGS) entry which is preliminary data.</text>
</comment>
<accession>A0ACC3DCV8</accession>
<protein>
    <submittedName>
        <fullName evidence="1">Uncharacterized protein</fullName>
    </submittedName>
</protein>
<evidence type="ECO:0000313" key="1">
    <source>
        <dbReference type="EMBL" id="KAK3065359.1"/>
    </source>
</evidence>
<name>A0ACC3DCV8_9PEZI</name>